<dbReference type="AlphaFoldDB" id="A0A832EKZ9"/>
<sequence length="232" mass="25471">MRRAAEHIQAAMARQHRGEPVSAELSWPLDHLERPVRPGPLLLLHARLLAGDLEAAYRSVTDRPVLGWSNVSNDQAVAVTFFLVLLSGWPADGLPPNLAALWSQTLMASIGSGYCAAEGSLLQRLKGIYAAHLVSGVGTGILALSREKQQERLDWCLDVVRRRVEAIVGNQYRASYGKAATLTVACAEALRLRGEIAASRAFVAEIGGRFPRHRIFQAELKKAVQEMERAFR</sequence>
<proteinExistence type="predicted"/>
<organism evidence="1">
    <name type="scientific">Desulfacinum infernum</name>
    <dbReference type="NCBI Taxonomy" id="35837"/>
    <lineage>
        <taxon>Bacteria</taxon>
        <taxon>Pseudomonadati</taxon>
        <taxon>Thermodesulfobacteriota</taxon>
        <taxon>Syntrophobacteria</taxon>
        <taxon>Syntrophobacterales</taxon>
        <taxon>Syntrophobacteraceae</taxon>
        <taxon>Desulfacinum</taxon>
    </lineage>
</organism>
<name>A0A832EKZ9_9BACT</name>
<comment type="caution">
    <text evidence="1">The sequence shown here is derived from an EMBL/GenBank/DDBJ whole genome shotgun (WGS) entry which is preliminary data.</text>
</comment>
<protein>
    <submittedName>
        <fullName evidence="1">Uncharacterized protein</fullName>
    </submittedName>
</protein>
<gene>
    <name evidence="1" type="ORF">ENS06_16545</name>
</gene>
<reference evidence="1" key="1">
    <citation type="journal article" date="2020" name="mSystems">
        <title>Genome- and Community-Level Interaction Insights into Carbon Utilization and Element Cycling Functions of Hydrothermarchaeota in Hydrothermal Sediment.</title>
        <authorList>
            <person name="Zhou Z."/>
            <person name="Liu Y."/>
            <person name="Xu W."/>
            <person name="Pan J."/>
            <person name="Luo Z.H."/>
            <person name="Li M."/>
        </authorList>
    </citation>
    <scope>NUCLEOTIDE SEQUENCE [LARGE SCALE GENOMIC DNA]</scope>
    <source>
        <strain evidence="1">SpSt-456</strain>
    </source>
</reference>
<accession>A0A832EKZ9</accession>
<dbReference type="EMBL" id="DSTK01000044">
    <property type="protein sequence ID" value="HFK98920.1"/>
    <property type="molecule type" value="Genomic_DNA"/>
</dbReference>
<evidence type="ECO:0000313" key="1">
    <source>
        <dbReference type="EMBL" id="HFK98920.1"/>
    </source>
</evidence>